<feature type="binding site" evidence="16">
    <location>
        <begin position="14"/>
        <end position="19"/>
    </location>
    <ligand>
        <name>NAD(+)</name>
        <dbReference type="ChEBI" id="CHEBI:57540"/>
    </ligand>
</feature>
<dbReference type="Gene3D" id="3.40.50.720">
    <property type="entry name" value="NAD(P)-binding Rossmann-like Domain"/>
    <property type="match status" value="1"/>
</dbReference>
<comment type="catalytic activity">
    <reaction evidence="13">
        <text>sn-glycerol 3-phosphate + NAD(+) = dihydroxyacetone phosphate + NADH + H(+)</text>
        <dbReference type="Rhea" id="RHEA:11092"/>
        <dbReference type="ChEBI" id="CHEBI:15378"/>
        <dbReference type="ChEBI" id="CHEBI:57540"/>
        <dbReference type="ChEBI" id="CHEBI:57597"/>
        <dbReference type="ChEBI" id="CHEBI:57642"/>
        <dbReference type="ChEBI" id="CHEBI:57945"/>
        <dbReference type="EC" id="1.1.1.94"/>
    </reaction>
</comment>
<feature type="binding site" evidence="13">
    <location>
        <position position="143"/>
    </location>
    <ligand>
        <name>sn-glycerol 3-phosphate</name>
        <dbReference type="ChEBI" id="CHEBI:57597"/>
    </ligand>
</feature>
<feature type="active site" description="Proton acceptor" evidence="13 14">
    <location>
        <position position="196"/>
    </location>
</feature>
<dbReference type="AlphaFoldDB" id="A0A8J6P3X3"/>
<sequence length="344" mass="36793">MSSSSQPKMVTVLGAGSWGTALAIQLSRKSHDVTLWGHSPDHLKTISRDHENRQYLPGVQMPGSLSLNPDIASAVEVAEIVVVAVPSHAFRTTLQKIRSTIPDDTTVVWATKGVEKESHKLLHQVIEEELGSGRKKALLSGPTFAKEVAQGLPTAVTIASDEIEHAHTIAELFHSETFRCYTSNDIPGIEIGGATKNVLAIAAGIADGLGFGANSRAALITRGLHELIKLGTDYGGKAETFMGLGGLGDLVLTCTDNQSRNRRFGIAIGKGKTAEAALKEIGQTVEGFDAARDINQIALSRGIEMPITKQVADVLHNNKNPKMAVRDLLQRGLKTENQETSEKA</sequence>
<feature type="binding site" evidence="13">
    <location>
        <position position="145"/>
    </location>
    <ligand>
        <name>NADPH</name>
        <dbReference type="ChEBI" id="CHEBI:57783"/>
    </ligand>
</feature>
<dbReference type="PANTHER" id="PTHR11728:SF1">
    <property type="entry name" value="GLYCEROL-3-PHOSPHATE DEHYDROGENASE [NAD(+)] 2, CHLOROPLASTIC"/>
    <property type="match status" value="1"/>
</dbReference>
<feature type="binding site" evidence="13">
    <location>
        <position position="260"/>
    </location>
    <ligand>
        <name>sn-glycerol 3-phosphate</name>
        <dbReference type="ChEBI" id="CHEBI:57597"/>
    </ligand>
</feature>
<dbReference type="FunFam" id="3.40.50.720:FF:000019">
    <property type="entry name" value="Glycerol-3-phosphate dehydrogenase [NAD(P)+]"/>
    <property type="match status" value="1"/>
</dbReference>
<gene>
    <name evidence="13" type="primary">gpsA</name>
    <name evidence="20" type="ORF">H8D24_05020</name>
</gene>
<dbReference type="GO" id="GO:0047952">
    <property type="term" value="F:glycerol-3-phosphate dehydrogenase [NAD(P)+] activity"/>
    <property type="evidence" value="ECO:0007669"/>
    <property type="project" value="UniProtKB-UniRule"/>
</dbReference>
<dbReference type="PIRSF" id="PIRSF000114">
    <property type="entry name" value="Glycerol-3-P_dh"/>
    <property type="match status" value="1"/>
</dbReference>
<evidence type="ECO:0000259" key="19">
    <source>
        <dbReference type="Pfam" id="PF07479"/>
    </source>
</evidence>
<evidence type="ECO:0000256" key="8">
    <source>
        <dbReference type="ARBA" id="ARBA00023264"/>
    </source>
</evidence>
<dbReference type="InterPro" id="IPR011128">
    <property type="entry name" value="G3P_DH_NAD-dep_N"/>
</dbReference>
<keyword evidence="2 13" id="KW-0444">Lipid biosynthesis</keyword>
<feature type="binding site" evidence="13">
    <location>
        <position position="18"/>
    </location>
    <ligand>
        <name>NADPH</name>
        <dbReference type="ChEBI" id="CHEBI:57783"/>
    </ligand>
</feature>
<feature type="binding site" evidence="15">
    <location>
        <begin position="260"/>
        <end position="261"/>
    </location>
    <ligand>
        <name>substrate</name>
    </ligand>
</feature>
<evidence type="ECO:0000313" key="20">
    <source>
        <dbReference type="EMBL" id="MBC8519754.1"/>
    </source>
</evidence>
<keyword evidence="5 13" id="KW-0520">NAD</keyword>
<evidence type="ECO:0000256" key="7">
    <source>
        <dbReference type="ARBA" id="ARBA00023209"/>
    </source>
</evidence>
<feature type="binding site" evidence="13">
    <location>
        <position position="17"/>
    </location>
    <ligand>
        <name>NADPH</name>
        <dbReference type="ChEBI" id="CHEBI:57783"/>
    </ligand>
</feature>
<dbReference type="InterPro" id="IPR008927">
    <property type="entry name" value="6-PGluconate_DH-like_C_sf"/>
</dbReference>
<feature type="binding site" evidence="13">
    <location>
        <position position="260"/>
    </location>
    <ligand>
        <name>NADPH</name>
        <dbReference type="ChEBI" id="CHEBI:57783"/>
    </ligand>
</feature>
<dbReference type="Pfam" id="PF07479">
    <property type="entry name" value="NAD_Gly3P_dh_C"/>
    <property type="match status" value="1"/>
</dbReference>
<dbReference type="Gene3D" id="1.10.1040.10">
    <property type="entry name" value="N-(1-d-carboxylethyl)-l-norvaline Dehydrogenase, domain 2"/>
    <property type="match status" value="1"/>
</dbReference>
<keyword evidence="13" id="KW-0547">Nucleotide-binding</keyword>
<dbReference type="UniPathway" id="UPA00940"/>
<comment type="catalytic activity">
    <reaction evidence="9">
        <text>sn-glycerol 3-phosphate + NADP(+) = dihydroxyacetone phosphate + NADPH + H(+)</text>
        <dbReference type="Rhea" id="RHEA:11096"/>
        <dbReference type="ChEBI" id="CHEBI:15378"/>
        <dbReference type="ChEBI" id="CHEBI:57597"/>
        <dbReference type="ChEBI" id="CHEBI:57642"/>
        <dbReference type="ChEBI" id="CHEBI:57783"/>
        <dbReference type="ChEBI" id="CHEBI:58349"/>
        <dbReference type="EC" id="1.1.1.94"/>
    </reaction>
    <physiologicalReaction direction="right-to-left" evidence="9">
        <dbReference type="Rhea" id="RHEA:11098"/>
    </physiologicalReaction>
</comment>
<dbReference type="GO" id="GO:0046168">
    <property type="term" value="P:glycerol-3-phosphate catabolic process"/>
    <property type="evidence" value="ECO:0007669"/>
    <property type="project" value="InterPro"/>
</dbReference>
<comment type="subcellular location">
    <subcellularLocation>
        <location evidence="13">Cytoplasm</location>
    </subcellularLocation>
</comment>
<feature type="binding site" evidence="13">
    <location>
        <position position="55"/>
    </location>
    <ligand>
        <name>NADPH</name>
        <dbReference type="ChEBI" id="CHEBI:57783"/>
    </ligand>
</feature>
<protein>
    <recommendedName>
        <fullName evidence="11 13">Glycerol-3-phosphate dehydrogenase [NAD(P)+]</fullName>
        <ecNumber evidence="10 13">1.1.1.94</ecNumber>
    </recommendedName>
    <alternativeName>
        <fullName evidence="13">NAD(P)(+)-dependent glycerol-3-phosphate dehydrogenase</fullName>
    </alternativeName>
    <alternativeName>
        <fullName evidence="12 13">NAD(P)H-dependent dihydroxyacetone-phosphate reductase</fullName>
    </alternativeName>
</protein>
<evidence type="ECO:0000256" key="15">
    <source>
        <dbReference type="PIRSR" id="PIRSR000114-2"/>
    </source>
</evidence>
<evidence type="ECO:0000256" key="4">
    <source>
        <dbReference type="ARBA" id="ARBA00023002"/>
    </source>
</evidence>
<dbReference type="GO" id="GO:0051287">
    <property type="term" value="F:NAD binding"/>
    <property type="evidence" value="ECO:0007669"/>
    <property type="project" value="InterPro"/>
</dbReference>
<dbReference type="Pfam" id="PF01210">
    <property type="entry name" value="NAD_Gly3P_dh_N"/>
    <property type="match status" value="1"/>
</dbReference>
<dbReference type="EMBL" id="JACNFK010000026">
    <property type="protein sequence ID" value="MBC8519754.1"/>
    <property type="molecule type" value="Genomic_DNA"/>
</dbReference>
<comment type="similarity">
    <text evidence="1 13 17">Belongs to the NAD-dependent glycerol-3-phosphate dehydrogenase family.</text>
</comment>
<evidence type="ECO:0000256" key="1">
    <source>
        <dbReference type="ARBA" id="ARBA00011009"/>
    </source>
</evidence>
<evidence type="ECO:0000256" key="16">
    <source>
        <dbReference type="PIRSR" id="PIRSR000114-3"/>
    </source>
</evidence>
<keyword evidence="13" id="KW-0963">Cytoplasm</keyword>
<dbReference type="PRINTS" id="PR00077">
    <property type="entry name" value="GPDHDRGNASE"/>
</dbReference>
<keyword evidence="3 13" id="KW-0521">NADP</keyword>
<feature type="binding site" evidence="13">
    <location>
        <position position="112"/>
    </location>
    <ligand>
        <name>NADPH</name>
        <dbReference type="ChEBI" id="CHEBI:57783"/>
    </ligand>
</feature>
<reference evidence="20 21" key="1">
    <citation type="submission" date="2020-08" db="EMBL/GenBank/DDBJ databases">
        <title>Bridging the membrane lipid divide: bacteria of the FCB group superphylum have the potential to synthesize archaeal ether lipids.</title>
        <authorList>
            <person name="Villanueva L."/>
            <person name="Von Meijenfeldt F.A.B."/>
            <person name="Westbye A.B."/>
            <person name="Yadav S."/>
            <person name="Hopmans E.C."/>
            <person name="Dutilh B.E."/>
            <person name="Sinninghe Damste J.S."/>
        </authorList>
    </citation>
    <scope>NUCLEOTIDE SEQUENCE [LARGE SCALE GENOMIC DNA]</scope>
    <source>
        <strain evidence="20">NIOZ-UU100</strain>
    </source>
</reference>
<accession>A0A8J6P3X3</accession>
<dbReference type="GO" id="GO:0005829">
    <property type="term" value="C:cytosol"/>
    <property type="evidence" value="ECO:0007669"/>
    <property type="project" value="TreeGrafter"/>
</dbReference>
<dbReference type="GO" id="GO:0005975">
    <property type="term" value="P:carbohydrate metabolic process"/>
    <property type="evidence" value="ECO:0007669"/>
    <property type="project" value="InterPro"/>
</dbReference>
<dbReference type="InterPro" id="IPR006109">
    <property type="entry name" value="G3P_DH_NAD-dep_C"/>
</dbReference>
<evidence type="ECO:0000256" key="13">
    <source>
        <dbReference type="HAMAP-Rule" id="MF_00394"/>
    </source>
</evidence>
<evidence type="ECO:0000256" key="17">
    <source>
        <dbReference type="RuleBase" id="RU000437"/>
    </source>
</evidence>
<dbReference type="InterPro" id="IPR013328">
    <property type="entry name" value="6PGD_dom2"/>
</dbReference>
<dbReference type="SUPFAM" id="SSF48179">
    <property type="entry name" value="6-phosphogluconate dehydrogenase C-terminal domain-like"/>
    <property type="match status" value="1"/>
</dbReference>
<dbReference type="InterPro" id="IPR036291">
    <property type="entry name" value="NAD(P)-bd_dom_sf"/>
</dbReference>
<feature type="binding site" evidence="16">
    <location>
        <position position="145"/>
    </location>
    <ligand>
        <name>NAD(+)</name>
        <dbReference type="ChEBI" id="CHEBI:57540"/>
    </ligand>
</feature>
<feature type="binding site" evidence="13">
    <location>
        <position position="112"/>
    </location>
    <ligand>
        <name>sn-glycerol 3-phosphate</name>
        <dbReference type="ChEBI" id="CHEBI:57597"/>
    </ligand>
</feature>
<feature type="binding site" evidence="16">
    <location>
        <position position="260"/>
    </location>
    <ligand>
        <name>NAD(+)</name>
        <dbReference type="ChEBI" id="CHEBI:57540"/>
    </ligand>
</feature>
<dbReference type="InterPro" id="IPR006168">
    <property type="entry name" value="G3P_DH_NAD-dep"/>
</dbReference>
<feature type="binding site" evidence="13">
    <location>
        <position position="259"/>
    </location>
    <ligand>
        <name>sn-glycerol 3-phosphate</name>
        <dbReference type="ChEBI" id="CHEBI:57597"/>
    </ligand>
</feature>
<dbReference type="GO" id="GO:0046167">
    <property type="term" value="P:glycerol-3-phosphate biosynthetic process"/>
    <property type="evidence" value="ECO:0007669"/>
    <property type="project" value="UniProtKB-UniRule"/>
</dbReference>
<dbReference type="NCBIfam" id="NF000942">
    <property type="entry name" value="PRK00094.1-4"/>
    <property type="match status" value="1"/>
</dbReference>
<feature type="binding site" evidence="13">
    <location>
        <position position="196"/>
    </location>
    <ligand>
        <name>sn-glycerol 3-phosphate</name>
        <dbReference type="ChEBI" id="CHEBI:57597"/>
    </ligand>
</feature>
<feature type="binding site" evidence="13">
    <location>
        <position position="38"/>
    </location>
    <ligand>
        <name>NADPH</name>
        <dbReference type="ChEBI" id="CHEBI:57783"/>
    </ligand>
</feature>
<comment type="caution">
    <text evidence="13">Lacks conserved residue(s) required for the propagation of feature annotation.</text>
</comment>
<evidence type="ECO:0000256" key="3">
    <source>
        <dbReference type="ARBA" id="ARBA00022857"/>
    </source>
</evidence>
<proteinExistence type="inferred from homology"/>
<keyword evidence="7 13" id="KW-0594">Phospholipid biosynthesis</keyword>
<dbReference type="NCBIfam" id="NF000940">
    <property type="entry name" value="PRK00094.1-2"/>
    <property type="match status" value="1"/>
</dbReference>
<evidence type="ECO:0000259" key="18">
    <source>
        <dbReference type="Pfam" id="PF01210"/>
    </source>
</evidence>
<evidence type="ECO:0000256" key="2">
    <source>
        <dbReference type="ARBA" id="ARBA00022516"/>
    </source>
</evidence>
<dbReference type="HAMAP" id="MF_00394">
    <property type="entry name" value="NAD_Glyc3P_dehydrog"/>
    <property type="match status" value="1"/>
</dbReference>
<feature type="binding site" evidence="15">
    <location>
        <position position="112"/>
    </location>
    <ligand>
        <name>substrate</name>
    </ligand>
</feature>
<dbReference type="Proteomes" id="UP000654401">
    <property type="component" value="Unassembled WGS sequence"/>
</dbReference>
<feature type="domain" description="Glycerol-3-phosphate dehydrogenase NAD-dependent C-terminal" evidence="19">
    <location>
        <begin position="185"/>
        <end position="325"/>
    </location>
</feature>
<evidence type="ECO:0000256" key="14">
    <source>
        <dbReference type="PIRSR" id="PIRSR000114-1"/>
    </source>
</evidence>
<dbReference type="FunFam" id="1.10.1040.10:FF:000001">
    <property type="entry name" value="Glycerol-3-phosphate dehydrogenase [NAD(P)+]"/>
    <property type="match status" value="1"/>
</dbReference>
<dbReference type="PANTHER" id="PTHR11728">
    <property type="entry name" value="GLYCEROL-3-PHOSPHATE DEHYDROGENASE"/>
    <property type="match status" value="1"/>
</dbReference>
<organism evidence="20 21">
    <name type="scientific">Candidatus Thiopontia autotrophica</name>
    <dbReference type="NCBI Taxonomy" id="2841688"/>
    <lineage>
        <taxon>Bacteria</taxon>
        <taxon>Pseudomonadati</taxon>
        <taxon>Pseudomonadota</taxon>
        <taxon>Gammaproteobacteria</taxon>
        <taxon>Candidatus Thiopontia</taxon>
    </lineage>
</organism>
<dbReference type="EC" id="1.1.1.94" evidence="10 13"/>
<keyword evidence="6 13" id="KW-0443">Lipid metabolism</keyword>
<evidence type="ECO:0000256" key="9">
    <source>
        <dbReference type="ARBA" id="ARBA00052716"/>
    </source>
</evidence>
<comment type="pathway">
    <text evidence="13">Membrane lipid metabolism; glycerophospholipid metabolism.</text>
</comment>
<keyword evidence="8 13" id="KW-1208">Phospholipid metabolism</keyword>
<evidence type="ECO:0000256" key="11">
    <source>
        <dbReference type="ARBA" id="ARBA00069372"/>
    </source>
</evidence>
<dbReference type="PROSITE" id="PS00957">
    <property type="entry name" value="NAD_G3PDH"/>
    <property type="match status" value="1"/>
</dbReference>
<dbReference type="SUPFAM" id="SSF51735">
    <property type="entry name" value="NAD(P)-binding Rossmann-fold domains"/>
    <property type="match status" value="1"/>
</dbReference>
<evidence type="ECO:0000256" key="6">
    <source>
        <dbReference type="ARBA" id="ARBA00023098"/>
    </source>
</evidence>
<evidence type="ECO:0000313" key="21">
    <source>
        <dbReference type="Proteomes" id="UP000654401"/>
    </source>
</evidence>
<evidence type="ECO:0000256" key="12">
    <source>
        <dbReference type="ARBA" id="ARBA00080511"/>
    </source>
</evidence>
<comment type="caution">
    <text evidence="20">The sequence shown here is derived from an EMBL/GenBank/DDBJ whole genome shotgun (WGS) entry which is preliminary data.</text>
</comment>
<dbReference type="GO" id="GO:0046474">
    <property type="term" value="P:glycerophospholipid biosynthetic process"/>
    <property type="evidence" value="ECO:0007669"/>
    <property type="project" value="TreeGrafter"/>
</dbReference>
<comment type="function">
    <text evidence="13">Catalyzes the reduction of the glycolytic intermediate dihydroxyacetone phosphate (DHAP) to sn-glycerol 3-phosphate (G3P), the key precursor for phospholipid synthesis.</text>
</comment>
<feature type="binding site" evidence="13">
    <location>
        <position position="249"/>
    </location>
    <ligand>
        <name>sn-glycerol 3-phosphate</name>
        <dbReference type="ChEBI" id="CHEBI:57597"/>
    </ligand>
</feature>
<feature type="binding site" evidence="13">
    <location>
        <position position="286"/>
    </location>
    <ligand>
        <name>NADPH</name>
        <dbReference type="ChEBI" id="CHEBI:57783"/>
    </ligand>
</feature>
<feature type="binding site" evidence="13">
    <location>
        <position position="261"/>
    </location>
    <ligand>
        <name>sn-glycerol 3-phosphate</name>
        <dbReference type="ChEBI" id="CHEBI:57597"/>
    </ligand>
</feature>
<evidence type="ECO:0000256" key="5">
    <source>
        <dbReference type="ARBA" id="ARBA00023027"/>
    </source>
</evidence>
<evidence type="ECO:0000256" key="10">
    <source>
        <dbReference type="ARBA" id="ARBA00066687"/>
    </source>
</evidence>
<feature type="domain" description="Glycerol-3-phosphate dehydrogenase NAD-dependent N-terminal" evidence="18">
    <location>
        <begin position="10"/>
        <end position="164"/>
    </location>
</feature>
<keyword evidence="4 13" id="KW-0560">Oxidoreductase</keyword>
<feature type="binding site" evidence="13">
    <location>
        <position position="141"/>
    </location>
    <ligand>
        <name>sn-glycerol 3-phosphate</name>
        <dbReference type="ChEBI" id="CHEBI:57597"/>
    </ligand>
</feature>
<name>A0A8J6P3X3_9GAMM</name>